<dbReference type="OMA" id="WIDELIT"/>
<reference evidence="8" key="2">
    <citation type="submission" date="2022-06" db="UniProtKB">
        <authorList>
            <consortium name="EnsemblMetazoa"/>
        </authorList>
    </citation>
    <scope>IDENTIFICATION</scope>
</reference>
<evidence type="ECO:0000259" key="7">
    <source>
        <dbReference type="PROSITE" id="PS50217"/>
    </source>
</evidence>
<dbReference type="Gene3D" id="1.20.5.170">
    <property type="match status" value="1"/>
</dbReference>
<dbReference type="GO" id="GO:0000978">
    <property type="term" value="F:RNA polymerase II cis-regulatory region sequence-specific DNA binding"/>
    <property type="evidence" value="ECO:0007669"/>
    <property type="project" value="TreeGrafter"/>
</dbReference>
<dbReference type="SMART" id="SM00338">
    <property type="entry name" value="BRLZ"/>
    <property type="match status" value="1"/>
</dbReference>
<dbReference type="PANTHER" id="PTHR45996:SF3">
    <property type="entry name" value="CREB-H TRANSCRIPTION FACTOR HOMOLOG LET-607"/>
    <property type="match status" value="1"/>
</dbReference>
<dbReference type="CDD" id="cd14689">
    <property type="entry name" value="bZIP_CREB3"/>
    <property type="match status" value="1"/>
</dbReference>
<feature type="compositionally biased region" description="Low complexity" evidence="6">
    <location>
        <begin position="88"/>
        <end position="98"/>
    </location>
</feature>
<proteinExistence type="predicted"/>
<feature type="compositionally biased region" description="Polar residues" evidence="6">
    <location>
        <begin position="77"/>
        <end position="87"/>
    </location>
</feature>
<organism evidence="8 9">
    <name type="scientific">Acyrthosiphon pisum</name>
    <name type="common">Pea aphid</name>
    <dbReference type="NCBI Taxonomy" id="7029"/>
    <lineage>
        <taxon>Eukaryota</taxon>
        <taxon>Metazoa</taxon>
        <taxon>Ecdysozoa</taxon>
        <taxon>Arthropoda</taxon>
        <taxon>Hexapoda</taxon>
        <taxon>Insecta</taxon>
        <taxon>Pterygota</taxon>
        <taxon>Neoptera</taxon>
        <taxon>Paraneoptera</taxon>
        <taxon>Hemiptera</taxon>
        <taxon>Sternorrhyncha</taxon>
        <taxon>Aphidomorpha</taxon>
        <taxon>Aphidoidea</taxon>
        <taxon>Aphididae</taxon>
        <taxon>Macrosiphini</taxon>
        <taxon>Acyrthosiphon</taxon>
    </lineage>
</organism>
<dbReference type="OrthoDB" id="674948at2759"/>
<dbReference type="SUPFAM" id="SSF57959">
    <property type="entry name" value="Leucine zipper domain"/>
    <property type="match status" value="1"/>
</dbReference>
<dbReference type="Proteomes" id="UP000007819">
    <property type="component" value="Chromosome A2"/>
</dbReference>
<comment type="subcellular location">
    <subcellularLocation>
        <location evidence="1">Endoplasmic reticulum membrane</location>
        <topology evidence="1">Single-pass type II membrane protein</topology>
    </subcellularLocation>
</comment>
<dbReference type="Pfam" id="PF00170">
    <property type="entry name" value="bZIP_1"/>
    <property type="match status" value="1"/>
</dbReference>
<evidence type="ECO:0000256" key="1">
    <source>
        <dbReference type="ARBA" id="ARBA00004648"/>
    </source>
</evidence>
<dbReference type="PROSITE" id="PS50217">
    <property type="entry name" value="BZIP"/>
    <property type="match status" value="1"/>
</dbReference>
<dbReference type="GO" id="GO:0000981">
    <property type="term" value="F:DNA-binding transcription factor activity, RNA polymerase II-specific"/>
    <property type="evidence" value="ECO:0007669"/>
    <property type="project" value="TreeGrafter"/>
</dbReference>
<sequence length="546" mass="61010">MSADGKCPLSIVDMLLNDTSTLDVFNKPAADDDAERAMNWDLGNDNFLDSLLKMENLNDSEPFEFLSSNDDFMSSAATTPRSYDNAESSSCSDSGLSSVDNMPFNPISESSKSDDAVTKMDFTYDSFVKEEIIDIDEEGEEIDDDTSQENDEETNYKDNRISEETPTIIQQPQLLKTTPRTVVISPKQSKGPIAISKNLSKPVFIPINLSNVKTIKVVNQNGKTINADAFRRLQSINNGRRIFVRNNGSMVSKSMPALKQTKVVMSDCTSDESDSMYPRLHLSNEERKLMEKEGIKLPSHYPLTKHEERDLKRIRRKIRNKISAQDSRKRKKEYVDGLEERVKQCSDENSQLIKNVCTLQTENERLKAALKRLQNAIAPGGTTAQPATCLLVLMMSLALIAAPNLRPIVTDENDVMSIEGQESSTAVPGRSRNLLFSKSGSPLSTTNLKDMLNMVANGSSADAQSDTIMAELGELLDFNNLSRNKDHDYSRTSMEDYYIPESDDGWTKATKRPAPSEWIDELITPVVKSKRDTERVVLVSSDSESY</sequence>
<evidence type="ECO:0000256" key="4">
    <source>
        <dbReference type="ARBA" id="ARBA00023163"/>
    </source>
</evidence>
<evidence type="ECO:0000313" key="9">
    <source>
        <dbReference type="Proteomes" id="UP000007819"/>
    </source>
</evidence>
<dbReference type="AlphaFoldDB" id="A0A8R2A2U5"/>
<feature type="domain" description="BZIP" evidence="7">
    <location>
        <begin position="310"/>
        <end position="373"/>
    </location>
</feature>
<dbReference type="RefSeq" id="XP_001949209.1">
    <property type="nucleotide sequence ID" value="XM_001949174.3"/>
</dbReference>
<reference evidence="9" key="1">
    <citation type="submission" date="2010-06" db="EMBL/GenBank/DDBJ databases">
        <authorList>
            <person name="Jiang H."/>
            <person name="Abraham K."/>
            <person name="Ali S."/>
            <person name="Alsbrooks S.L."/>
            <person name="Anim B.N."/>
            <person name="Anosike U.S."/>
            <person name="Attaway T."/>
            <person name="Bandaranaike D.P."/>
            <person name="Battles P.K."/>
            <person name="Bell S.N."/>
            <person name="Bell A.V."/>
            <person name="Beltran B."/>
            <person name="Bickham C."/>
            <person name="Bustamante Y."/>
            <person name="Caleb T."/>
            <person name="Canada A."/>
            <person name="Cardenas V."/>
            <person name="Carter K."/>
            <person name="Chacko J."/>
            <person name="Chandrabose M.N."/>
            <person name="Chavez D."/>
            <person name="Chavez A."/>
            <person name="Chen L."/>
            <person name="Chu H.-S."/>
            <person name="Claassen K.J."/>
            <person name="Cockrell R."/>
            <person name="Collins M."/>
            <person name="Cooper J.A."/>
            <person name="Cree A."/>
            <person name="Curry S.M."/>
            <person name="Da Y."/>
            <person name="Dao M.D."/>
            <person name="Das B."/>
            <person name="Davila M.-L."/>
            <person name="Davy-Carroll L."/>
            <person name="Denson S."/>
            <person name="Dinh H."/>
            <person name="Ebong V.E."/>
            <person name="Edwards J.R."/>
            <person name="Egan A."/>
            <person name="El-Daye J."/>
            <person name="Escobedo L."/>
            <person name="Fernandez S."/>
            <person name="Fernando P.R."/>
            <person name="Flagg N."/>
            <person name="Forbes L.D."/>
            <person name="Fowler R.G."/>
            <person name="Fu Q."/>
            <person name="Gabisi R.A."/>
            <person name="Ganer J."/>
            <person name="Garbino Pronczuk A."/>
            <person name="Garcia R.M."/>
            <person name="Garner T."/>
            <person name="Garrett T.E."/>
            <person name="Gonzalez D.A."/>
            <person name="Hamid H."/>
            <person name="Hawkins E.S."/>
            <person name="Hirani K."/>
            <person name="Hogues M.E."/>
            <person name="Hollins B."/>
            <person name="Hsiao C.-H."/>
            <person name="Jabil R."/>
            <person name="James M.L."/>
            <person name="Jhangiani S.N."/>
            <person name="Johnson B."/>
            <person name="Johnson Q."/>
            <person name="Joshi V."/>
            <person name="Kalu J.B."/>
            <person name="Kam C."/>
            <person name="Kashfia A."/>
            <person name="Keebler J."/>
            <person name="Kisamo H."/>
            <person name="Kovar C.L."/>
            <person name="Lago L.A."/>
            <person name="Lai C.-Y."/>
            <person name="Laidlaw J."/>
            <person name="Lara F."/>
            <person name="Le T.-K."/>
            <person name="Lee S.L."/>
            <person name="Legall F.H."/>
            <person name="Lemon S.J."/>
            <person name="Lewis L.R."/>
            <person name="Li B."/>
            <person name="Liu Y."/>
            <person name="Liu Y.-S."/>
            <person name="Lopez J."/>
            <person name="Lozado R.J."/>
            <person name="Lu J."/>
            <person name="Madu R.C."/>
            <person name="Maheshwari M."/>
            <person name="Maheshwari R."/>
            <person name="Malloy K."/>
            <person name="Martinez E."/>
            <person name="Mathew T."/>
            <person name="Mercado I.C."/>
            <person name="Mercado C."/>
            <person name="Meyer B."/>
            <person name="Montgomery K."/>
            <person name="Morgan M.B."/>
            <person name="Munidasa M."/>
            <person name="Nazareth L.V."/>
            <person name="Nelson J."/>
            <person name="Ng B.M."/>
            <person name="Nguyen N.B."/>
            <person name="Nguyen P.Q."/>
            <person name="Nguyen T."/>
            <person name="Obregon M."/>
            <person name="Okwuonu G.O."/>
            <person name="Onwere C.G."/>
            <person name="Orozco G."/>
            <person name="Parra A."/>
            <person name="Patel S."/>
            <person name="Patil S."/>
            <person name="Perez A."/>
            <person name="Perez Y."/>
            <person name="Pham C."/>
            <person name="Primus E.L."/>
            <person name="Pu L.-L."/>
            <person name="Puazo M."/>
            <person name="Qin X."/>
            <person name="Quiroz J.B."/>
            <person name="Reese J."/>
            <person name="Richards S."/>
            <person name="Rives C.M."/>
            <person name="Robberts R."/>
            <person name="Ruiz S.J."/>
            <person name="Ruiz M.J."/>
            <person name="Santibanez J."/>
            <person name="Schneider B.W."/>
            <person name="Sisson I."/>
            <person name="Smith M."/>
            <person name="Sodergren E."/>
            <person name="Song X.-Z."/>
            <person name="Song B.B."/>
            <person name="Summersgill H."/>
            <person name="Thelus R."/>
            <person name="Thornton R.D."/>
            <person name="Trejos Z.Y."/>
            <person name="Usmani K."/>
            <person name="Vattathil S."/>
            <person name="Villasana D."/>
            <person name="Walker D.L."/>
            <person name="Wang S."/>
            <person name="Wang K."/>
            <person name="White C.S."/>
            <person name="Williams A.C."/>
            <person name="Williamson J."/>
            <person name="Wilson K."/>
            <person name="Woghiren I.O."/>
            <person name="Woodworth J.R."/>
            <person name="Worley K.C."/>
            <person name="Wright R.A."/>
            <person name="Wu W."/>
            <person name="Young L."/>
            <person name="Zhang L."/>
            <person name="Zhang J."/>
            <person name="Zhu Y."/>
            <person name="Muzny D.M."/>
            <person name="Weinstock G."/>
            <person name="Gibbs R.A."/>
        </authorList>
    </citation>
    <scope>NUCLEOTIDE SEQUENCE [LARGE SCALE GENOMIC DNA]</scope>
    <source>
        <strain evidence="9">LSR1</strain>
    </source>
</reference>
<dbReference type="GeneID" id="100166610"/>
<keyword evidence="5" id="KW-0539">Nucleus</keyword>
<dbReference type="GO" id="GO:0005789">
    <property type="term" value="C:endoplasmic reticulum membrane"/>
    <property type="evidence" value="ECO:0007669"/>
    <property type="project" value="UniProtKB-SubCell"/>
</dbReference>
<dbReference type="InterPro" id="IPR046347">
    <property type="entry name" value="bZIP_sf"/>
</dbReference>
<dbReference type="InterPro" id="IPR051381">
    <property type="entry name" value="CREB_ATF_subfamily"/>
</dbReference>
<evidence type="ECO:0000256" key="5">
    <source>
        <dbReference type="ARBA" id="ARBA00023242"/>
    </source>
</evidence>
<evidence type="ECO:0000313" key="8">
    <source>
        <dbReference type="EnsemblMetazoa" id="XP_001949209.1"/>
    </source>
</evidence>
<feature type="compositionally biased region" description="Acidic residues" evidence="6">
    <location>
        <begin position="136"/>
        <end position="153"/>
    </location>
</feature>
<protein>
    <recommendedName>
        <fullName evidence="7">BZIP domain-containing protein</fullName>
    </recommendedName>
</protein>
<evidence type="ECO:0000256" key="2">
    <source>
        <dbReference type="ARBA" id="ARBA00023015"/>
    </source>
</evidence>
<evidence type="ECO:0000256" key="3">
    <source>
        <dbReference type="ARBA" id="ARBA00023125"/>
    </source>
</evidence>
<keyword evidence="2" id="KW-0805">Transcription regulation</keyword>
<feature type="region of interest" description="Disordered" evidence="6">
    <location>
        <begin position="136"/>
        <end position="156"/>
    </location>
</feature>
<dbReference type="KEGG" id="api:100166610"/>
<dbReference type="InterPro" id="IPR004827">
    <property type="entry name" value="bZIP"/>
</dbReference>
<dbReference type="PANTHER" id="PTHR45996">
    <property type="entry name" value="AGAP001464-PB"/>
    <property type="match status" value="1"/>
</dbReference>
<feature type="region of interest" description="Disordered" evidence="6">
    <location>
        <begin position="77"/>
        <end position="115"/>
    </location>
</feature>
<evidence type="ECO:0000256" key="6">
    <source>
        <dbReference type="SAM" id="MobiDB-lite"/>
    </source>
</evidence>
<keyword evidence="4" id="KW-0804">Transcription</keyword>
<keyword evidence="9" id="KW-1185">Reference proteome</keyword>
<keyword evidence="3" id="KW-0238">DNA-binding</keyword>
<dbReference type="EnsemblMetazoa" id="XM_001949174.3">
    <property type="protein sequence ID" value="XP_001949209.1"/>
    <property type="gene ID" value="LOC100166610"/>
</dbReference>
<dbReference type="GO" id="GO:0005634">
    <property type="term" value="C:nucleus"/>
    <property type="evidence" value="ECO:0007669"/>
    <property type="project" value="TreeGrafter"/>
</dbReference>
<accession>A0A8R2A2U5</accession>
<name>A0A8R2A2U5_ACYPI</name>